<dbReference type="OrthoDB" id="6781960at2759"/>
<sequence>MQIQPGSAVSSFWCIQRSCDAKLAGRTDTTDVASFVKVVSDIKVKLFQIEEADIVKIEKTLPKTLKPVPGTMKLHQIIWTHLDEETIYLRELSCDTCQFSPNCTHHGIVPNKYAFTIQNIPMEVEANRICCASCEDIFESDTEEEQDLKNVGCDKFRVGFI</sequence>
<dbReference type="Proteomes" id="UP001153636">
    <property type="component" value="Chromosome 1"/>
</dbReference>
<organism evidence="1 2">
    <name type="scientific">Psylliodes chrysocephalus</name>
    <dbReference type="NCBI Taxonomy" id="3402493"/>
    <lineage>
        <taxon>Eukaryota</taxon>
        <taxon>Metazoa</taxon>
        <taxon>Ecdysozoa</taxon>
        <taxon>Arthropoda</taxon>
        <taxon>Hexapoda</taxon>
        <taxon>Insecta</taxon>
        <taxon>Pterygota</taxon>
        <taxon>Neoptera</taxon>
        <taxon>Endopterygota</taxon>
        <taxon>Coleoptera</taxon>
        <taxon>Polyphaga</taxon>
        <taxon>Cucujiformia</taxon>
        <taxon>Chrysomeloidea</taxon>
        <taxon>Chrysomelidae</taxon>
        <taxon>Galerucinae</taxon>
        <taxon>Alticini</taxon>
        <taxon>Psylliodes</taxon>
    </lineage>
</organism>
<dbReference type="EMBL" id="OV651813">
    <property type="protein sequence ID" value="CAH1099076.1"/>
    <property type="molecule type" value="Genomic_DNA"/>
</dbReference>
<evidence type="ECO:0000313" key="1">
    <source>
        <dbReference type="EMBL" id="CAH1099076.1"/>
    </source>
</evidence>
<dbReference type="AlphaFoldDB" id="A0A9P0CD71"/>
<keyword evidence="2" id="KW-1185">Reference proteome</keyword>
<evidence type="ECO:0000313" key="2">
    <source>
        <dbReference type="Proteomes" id="UP001153636"/>
    </source>
</evidence>
<accession>A0A9P0CD71</accession>
<gene>
    <name evidence="1" type="ORF">PSYICH_LOCUS164</name>
</gene>
<name>A0A9P0CD71_9CUCU</name>
<protein>
    <submittedName>
        <fullName evidence="1">Uncharacterized protein</fullName>
    </submittedName>
</protein>
<proteinExistence type="predicted"/>
<reference evidence="1" key="1">
    <citation type="submission" date="2022-01" db="EMBL/GenBank/DDBJ databases">
        <authorList>
            <person name="King R."/>
        </authorList>
    </citation>
    <scope>NUCLEOTIDE SEQUENCE</scope>
</reference>